<sequence>MWGMLRRLLTVMALKHRDALVEEVEKFEERLRSESTRTDGGDCSGWSDCIDSDYSGPEEIDERDVSPRGYDVEFWEPLIVSDKGGSNAVEVVFNDKEANGVAKVEEGSGSDRTYSNSTFDRMVHPVWESSGGGSNAKGENPMDDFAPIGDPRDEDIPEDVKNKMLMPPLTKRPPGRRRTKRFPSTGEMPVDWVLEIVISIIDGGVLRRKVDVVSETVVRVQGCGQFRHRYGCGLHASGWAVGCCGYMGVGVDMMELGCEKASCVLVLISRAWVRVRGVVVSFAIVRVKEMILIYLWGHSCLGCGCCVSGVLVFVMDDMFVVGVFNTKSFMWFGVEITNLGSRQRGCGCGCGVSGVLVLVMDDMILDDMFMVGLFIEDSFDEGLLWSASMWS</sequence>
<comment type="caution">
    <text evidence="3">The sequence shown here is derived from an EMBL/GenBank/DDBJ whole genome shotgun (WGS) entry which is preliminary data.</text>
</comment>
<proteinExistence type="predicted"/>
<accession>A0A8S9LZU8</accession>
<dbReference type="EMBL" id="QGKY02000089">
    <property type="protein sequence ID" value="KAF2611557.1"/>
    <property type="molecule type" value="Genomic_DNA"/>
</dbReference>
<feature type="transmembrane region" description="Helical" evidence="2">
    <location>
        <begin position="291"/>
        <end position="314"/>
    </location>
</feature>
<keyword evidence="2" id="KW-0472">Membrane</keyword>
<organism evidence="3">
    <name type="scientific">Brassica cretica</name>
    <name type="common">Mustard</name>
    <dbReference type="NCBI Taxonomy" id="69181"/>
    <lineage>
        <taxon>Eukaryota</taxon>
        <taxon>Viridiplantae</taxon>
        <taxon>Streptophyta</taxon>
        <taxon>Embryophyta</taxon>
        <taxon>Tracheophyta</taxon>
        <taxon>Spermatophyta</taxon>
        <taxon>Magnoliopsida</taxon>
        <taxon>eudicotyledons</taxon>
        <taxon>Gunneridae</taxon>
        <taxon>Pentapetalae</taxon>
        <taxon>rosids</taxon>
        <taxon>malvids</taxon>
        <taxon>Brassicales</taxon>
        <taxon>Brassicaceae</taxon>
        <taxon>Brassiceae</taxon>
        <taxon>Brassica</taxon>
    </lineage>
</organism>
<dbReference type="AlphaFoldDB" id="A0A8S9LZU8"/>
<protein>
    <submittedName>
        <fullName evidence="3">Uncharacterized protein</fullName>
    </submittedName>
</protein>
<evidence type="ECO:0000256" key="2">
    <source>
        <dbReference type="SAM" id="Phobius"/>
    </source>
</evidence>
<feature type="region of interest" description="Disordered" evidence="1">
    <location>
        <begin position="164"/>
        <end position="183"/>
    </location>
</feature>
<keyword evidence="2" id="KW-0812">Transmembrane</keyword>
<keyword evidence="2" id="KW-1133">Transmembrane helix</keyword>
<gene>
    <name evidence="3" type="ORF">F2Q70_00013159</name>
</gene>
<reference evidence="3" key="1">
    <citation type="submission" date="2019-12" db="EMBL/GenBank/DDBJ databases">
        <title>Genome sequencing and annotation of Brassica cretica.</title>
        <authorList>
            <person name="Studholme D.J."/>
            <person name="Sarris P.F."/>
        </authorList>
    </citation>
    <scope>NUCLEOTIDE SEQUENCE</scope>
    <source>
        <strain evidence="3">PFS-102/07</strain>
        <tissue evidence="3">Leaf</tissue>
    </source>
</reference>
<name>A0A8S9LZU8_BRACR</name>
<evidence type="ECO:0000256" key="1">
    <source>
        <dbReference type="SAM" id="MobiDB-lite"/>
    </source>
</evidence>
<evidence type="ECO:0000313" key="3">
    <source>
        <dbReference type="EMBL" id="KAF2611557.1"/>
    </source>
</evidence>